<evidence type="ECO:0000256" key="5">
    <source>
        <dbReference type="SAM" id="MobiDB-lite"/>
    </source>
</evidence>
<organism evidence="7 8">
    <name type="scientific">Micractinium conductrix</name>
    <dbReference type="NCBI Taxonomy" id="554055"/>
    <lineage>
        <taxon>Eukaryota</taxon>
        <taxon>Viridiplantae</taxon>
        <taxon>Chlorophyta</taxon>
        <taxon>core chlorophytes</taxon>
        <taxon>Trebouxiophyceae</taxon>
        <taxon>Chlorellales</taxon>
        <taxon>Chlorellaceae</taxon>
        <taxon>Chlorella clade</taxon>
        <taxon>Micractinium</taxon>
    </lineage>
</organism>
<evidence type="ECO:0000256" key="6">
    <source>
        <dbReference type="SAM" id="SignalP"/>
    </source>
</evidence>
<gene>
    <name evidence="7" type="ORF">C2E20_9014</name>
</gene>
<evidence type="ECO:0000256" key="3">
    <source>
        <dbReference type="ARBA" id="ARBA00022679"/>
    </source>
</evidence>
<keyword evidence="8" id="KW-1185">Reference proteome</keyword>
<keyword evidence="6" id="KW-0732">Signal</keyword>
<evidence type="ECO:0000256" key="2">
    <source>
        <dbReference type="ARBA" id="ARBA00013262"/>
    </source>
</evidence>
<comment type="similarity">
    <text evidence="1">Belongs to the protein sulfotransferase family.</text>
</comment>
<dbReference type="EC" id="2.8.2.20" evidence="2"/>
<sequence length="815" mass="85567">MMRTELRVVAALAVLLLLQAAAAAAQQCSAGCGAGCQQRGPPLPDLPDALTAVHDKVRSRAADDQLVSVAEILFKSYRNTSDVLAPTAATPALEALALAAAAAEGAPYRGAILLERGKLLEVVVRPEAAQAALELAVALLQKQALPLVQGVDYAAAAEAISRQDDYTTSMQRWVMARLLESARLLHELGQEERVHQILAPLPGIAAALREPGSYISSIGQLNKLTDEQLEEVLSCTARLEKYPDPKPRRNATAAGAAAAAATGAGAGAAANATDAAEAAGAAAGAAAAADAAEAAAEAAAAGQGEEEEEEEEEPGAPCSWLKGVRQQRGSPLYYTLHRALHSRKRYNEAWAALTTAKRLSGPGPEWEDDDYEAMLEDLAAIFPDEDEEVDGETDADEFEKDADEASDAAGAKAAGRGALAAPQPPGPLRRAAEAVARGVGAARAWLRGLLGRALGGRQLAAPAVPPEPRRYAHLSEMHPIFVTGLPRSGSTLIEQILSSHPDAWGAGEHTRLPPVVNQLLDDIAENGAVSVARLKELRLRYIDGMRDLMPPEALNATWLVDKNLGNAWHIGHIALMMPEACILHAVRHPADTSLSSFQQSFRPSSIPWSFNLTHLADHVEAHHAVMGHWSRALRGRVLDVHYSQMVGDMEGTTRKILEHCGLSWHPNMLRFYETKRFVYTASLLQVRRPIYTTSVGKWQVYKEGLAPLLLSLRETILAYETASGLPSSVAVLDELAAQRKAAVAAARAATAEREAAAAAVVAAVASEAGAGGAGAEQAAVPQVVAEPVSGQPACSAGADGGAAAGSCSAAGMAVD</sequence>
<evidence type="ECO:0000256" key="1">
    <source>
        <dbReference type="ARBA" id="ARBA00009988"/>
    </source>
</evidence>
<dbReference type="PANTHER" id="PTHR12788:SF10">
    <property type="entry name" value="PROTEIN-TYROSINE SULFOTRANSFERASE"/>
    <property type="match status" value="1"/>
</dbReference>
<dbReference type="Proteomes" id="UP000239649">
    <property type="component" value="Unassembled WGS sequence"/>
</dbReference>
<dbReference type="OrthoDB" id="512956at2759"/>
<feature type="compositionally biased region" description="Acidic residues" evidence="5">
    <location>
        <begin position="304"/>
        <end position="314"/>
    </location>
</feature>
<dbReference type="InterPro" id="IPR026634">
    <property type="entry name" value="TPST-like"/>
</dbReference>
<evidence type="ECO:0000256" key="4">
    <source>
        <dbReference type="ARBA" id="ARBA00048460"/>
    </source>
</evidence>
<feature type="signal peptide" evidence="6">
    <location>
        <begin position="1"/>
        <end position="25"/>
    </location>
</feature>
<dbReference type="STRING" id="554055.A0A2P6UZP8"/>
<evidence type="ECO:0000313" key="8">
    <source>
        <dbReference type="Proteomes" id="UP000239649"/>
    </source>
</evidence>
<accession>A0A2P6UZP8</accession>
<dbReference type="AlphaFoldDB" id="A0A2P6UZP8"/>
<comment type="catalytic activity">
    <reaction evidence="4">
        <text>L-tyrosyl-[protein] + 3'-phosphoadenylyl sulfate = O-sulfo-L-tyrosine-[protein] + adenosine 3',5'-bisphosphate + H(+)</text>
        <dbReference type="Rhea" id="RHEA:16801"/>
        <dbReference type="Rhea" id="RHEA-COMP:10136"/>
        <dbReference type="Rhea" id="RHEA-COMP:11688"/>
        <dbReference type="ChEBI" id="CHEBI:15378"/>
        <dbReference type="ChEBI" id="CHEBI:46858"/>
        <dbReference type="ChEBI" id="CHEBI:58339"/>
        <dbReference type="ChEBI" id="CHEBI:58343"/>
        <dbReference type="ChEBI" id="CHEBI:65286"/>
        <dbReference type="EC" id="2.8.2.20"/>
    </reaction>
</comment>
<comment type="caution">
    <text evidence="7">The sequence shown here is derived from an EMBL/GenBank/DDBJ whole genome shotgun (WGS) entry which is preliminary data.</text>
</comment>
<protein>
    <recommendedName>
        <fullName evidence="2">protein-tyrosine sulfotransferase</fullName>
        <ecNumber evidence="2">2.8.2.20</ecNumber>
    </recommendedName>
</protein>
<dbReference type="SUPFAM" id="SSF52540">
    <property type="entry name" value="P-loop containing nucleoside triphosphate hydrolases"/>
    <property type="match status" value="1"/>
</dbReference>
<dbReference type="Gene3D" id="3.40.50.300">
    <property type="entry name" value="P-loop containing nucleotide triphosphate hydrolases"/>
    <property type="match status" value="1"/>
</dbReference>
<feature type="region of interest" description="Disordered" evidence="5">
    <location>
        <begin position="296"/>
        <end position="321"/>
    </location>
</feature>
<dbReference type="Pfam" id="PF13469">
    <property type="entry name" value="Sulfotransfer_3"/>
    <property type="match status" value="1"/>
</dbReference>
<feature type="chain" id="PRO_5015190868" description="protein-tyrosine sulfotransferase" evidence="6">
    <location>
        <begin position="26"/>
        <end position="815"/>
    </location>
</feature>
<feature type="compositionally biased region" description="Acidic residues" evidence="5">
    <location>
        <begin position="385"/>
        <end position="406"/>
    </location>
</feature>
<reference evidence="7 8" key="1">
    <citation type="journal article" date="2018" name="Plant J.">
        <title>Genome sequences of Chlorella sorokiniana UTEX 1602 and Micractinium conductrix SAG 241.80: implications to maltose excretion by a green alga.</title>
        <authorList>
            <person name="Arriola M.B."/>
            <person name="Velmurugan N."/>
            <person name="Zhang Y."/>
            <person name="Plunkett M.H."/>
            <person name="Hondzo H."/>
            <person name="Barney B.M."/>
        </authorList>
    </citation>
    <scope>NUCLEOTIDE SEQUENCE [LARGE SCALE GENOMIC DNA]</scope>
    <source>
        <strain evidence="7 8">SAG 241.80</strain>
    </source>
</reference>
<evidence type="ECO:0000313" key="7">
    <source>
        <dbReference type="EMBL" id="PSC67312.1"/>
    </source>
</evidence>
<feature type="compositionally biased region" description="Low complexity" evidence="5">
    <location>
        <begin position="407"/>
        <end position="421"/>
    </location>
</feature>
<keyword evidence="3" id="KW-0808">Transferase</keyword>
<dbReference type="InterPro" id="IPR027417">
    <property type="entry name" value="P-loop_NTPase"/>
</dbReference>
<dbReference type="PANTHER" id="PTHR12788">
    <property type="entry name" value="PROTEIN-TYROSINE SULFOTRANSFERASE 2"/>
    <property type="match status" value="1"/>
</dbReference>
<dbReference type="GO" id="GO:0005794">
    <property type="term" value="C:Golgi apparatus"/>
    <property type="evidence" value="ECO:0007669"/>
    <property type="project" value="UniProtKB-ARBA"/>
</dbReference>
<proteinExistence type="inferred from homology"/>
<feature type="region of interest" description="Disordered" evidence="5">
    <location>
        <begin position="385"/>
        <end position="426"/>
    </location>
</feature>
<dbReference type="EMBL" id="LHPF02000066">
    <property type="protein sequence ID" value="PSC67312.1"/>
    <property type="molecule type" value="Genomic_DNA"/>
</dbReference>
<name>A0A2P6UZP8_9CHLO</name>
<dbReference type="GO" id="GO:0008476">
    <property type="term" value="F:protein-tyrosine sulfotransferase activity"/>
    <property type="evidence" value="ECO:0007669"/>
    <property type="project" value="UniProtKB-EC"/>
</dbReference>